<keyword evidence="1" id="KW-0813">Transport</keyword>
<dbReference type="EMBL" id="NBNE01004374">
    <property type="protein sequence ID" value="OWZ05545.1"/>
    <property type="molecule type" value="Genomic_DNA"/>
</dbReference>
<name>A0A225VJM7_9STRA</name>
<dbReference type="AlphaFoldDB" id="A0A225VJM7"/>
<reference evidence="3" key="1">
    <citation type="submission" date="2017-03" db="EMBL/GenBank/DDBJ databases">
        <title>Phytopthora megakarya and P. palmivora, two closely related causual agents of cacao black pod achieved similar genome size and gene model numbers by different mechanisms.</title>
        <authorList>
            <person name="Ali S."/>
            <person name="Shao J."/>
            <person name="Larry D.J."/>
            <person name="Kronmiller B."/>
            <person name="Shen D."/>
            <person name="Strem M.D."/>
            <person name="Melnick R.L."/>
            <person name="Guiltinan M.J."/>
            <person name="Tyler B.M."/>
            <person name="Meinhardt L.W."/>
            <person name="Bailey B.A."/>
        </authorList>
    </citation>
    <scope>NUCLEOTIDE SEQUENCE [LARGE SCALE GENOMIC DNA]</scope>
    <source>
        <strain evidence="3">zdho120</strain>
    </source>
</reference>
<evidence type="ECO:0000313" key="3">
    <source>
        <dbReference type="Proteomes" id="UP000198211"/>
    </source>
</evidence>
<protein>
    <submittedName>
        <fullName evidence="2">ABC transporter</fullName>
    </submittedName>
</protein>
<dbReference type="STRING" id="4795.A0A225VJM7"/>
<sequence>MQRSIDKKLQKTAVIALLQPTPEVFELSDDVIILNEGEVMYHGLSVVSHYDSLRFKCPTERDIANYLLDLETNRQYKYEAALPGWCTTLGWRASCDVLAALEGPYDTKLLENVRNDADTMLNTAFLKGRHEVLLALLHFNHERFSVLSGH</sequence>
<organism evidence="2 3">
    <name type="scientific">Phytophthora megakarya</name>
    <dbReference type="NCBI Taxonomy" id="4795"/>
    <lineage>
        <taxon>Eukaryota</taxon>
        <taxon>Sar</taxon>
        <taxon>Stramenopiles</taxon>
        <taxon>Oomycota</taxon>
        <taxon>Peronosporomycetes</taxon>
        <taxon>Peronosporales</taxon>
        <taxon>Peronosporaceae</taxon>
        <taxon>Phytophthora</taxon>
    </lineage>
</organism>
<dbReference type="Proteomes" id="UP000198211">
    <property type="component" value="Unassembled WGS sequence"/>
</dbReference>
<comment type="caution">
    <text evidence="2">The sequence shown here is derived from an EMBL/GenBank/DDBJ whole genome shotgun (WGS) entry which is preliminary data.</text>
</comment>
<keyword evidence="3" id="KW-1185">Reference proteome</keyword>
<dbReference type="OrthoDB" id="123799at2759"/>
<dbReference type="PANTHER" id="PTHR19241">
    <property type="entry name" value="ATP-BINDING CASSETTE TRANSPORTER"/>
    <property type="match status" value="1"/>
</dbReference>
<proteinExistence type="predicted"/>
<evidence type="ECO:0000256" key="1">
    <source>
        <dbReference type="ARBA" id="ARBA00022448"/>
    </source>
</evidence>
<evidence type="ECO:0000313" key="2">
    <source>
        <dbReference type="EMBL" id="OWZ05545.1"/>
    </source>
</evidence>
<gene>
    <name evidence="2" type="ORF">PHMEG_00022346</name>
</gene>
<accession>A0A225VJM7</accession>